<organism evidence="4 5">
    <name type="scientific">Danaus chrysippus</name>
    <name type="common">African queen</name>
    <dbReference type="NCBI Taxonomy" id="151541"/>
    <lineage>
        <taxon>Eukaryota</taxon>
        <taxon>Metazoa</taxon>
        <taxon>Ecdysozoa</taxon>
        <taxon>Arthropoda</taxon>
        <taxon>Hexapoda</taxon>
        <taxon>Insecta</taxon>
        <taxon>Pterygota</taxon>
        <taxon>Neoptera</taxon>
        <taxon>Endopterygota</taxon>
        <taxon>Lepidoptera</taxon>
        <taxon>Glossata</taxon>
        <taxon>Ditrysia</taxon>
        <taxon>Papilionoidea</taxon>
        <taxon>Nymphalidae</taxon>
        <taxon>Danainae</taxon>
        <taxon>Danaini</taxon>
        <taxon>Danaina</taxon>
        <taxon>Danaus</taxon>
        <taxon>Anosia</taxon>
    </lineage>
</organism>
<name>A0A8J2QDS3_9NEOP</name>
<dbReference type="AlphaFoldDB" id="A0A8J2QDS3"/>
<protein>
    <submittedName>
        <fullName evidence="4">(African queen) hypothetical protein</fullName>
    </submittedName>
</protein>
<feature type="compositionally biased region" description="Basic and acidic residues" evidence="3">
    <location>
        <begin position="193"/>
        <end position="217"/>
    </location>
</feature>
<feature type="compositionally biased region" description="Basic and acidic residues" evidence="3">
    <location>
        <begin position="94"/>
        <end position="137"/>
    </location>
</feature>
<feature type="compositionally biased region" description="Basic and acidic residues" evidence="3">
    <location>
        <begin position="151"/>
        <end position="161"/>
    </location>
</feature>
<comment type="caution">
    <text evidence="4">The sequence shown here is derived from an EMBL/GenBank/DDBJ whole genome shotgun (WGS) entry which is preliminary data.</text>
</comment>
<gene>
    <name evidence="4" type="ORF">DCHRY22_LOCUS2225</name>
</gene>
<keyword evidence="5" id="KW-1185">Reference proteome</keyword>
<dbReference type="PRINTS" id="PR00947">
    <property type="entry name" value="CUTICLE"/>
</dbReference>
<sequence length="453" mass="53893">MSSHDLLCKAFPEYKFAYSVHDHHTGDVKSQHEFRHGDVVQGGYELIEPDGRQRKVEYKADDHSGKNYHQENHVQNYEVTEIIEKEEMVNLEKYKGNENNNEQEKNEQENKEQKNNEKKSYEQENYEQKNDEKKNYEQENYEQKNFYPEENELKKQEENNGKEGYNSVEQNKEENKNENKEQKGDAGDNNEALNEKAQKESDDNCKCNERNKKDHDSQINNGGKDNNNDREMRTRSKRRNNVRGLNTKKRNNLETLKTVESDQKNYRRSRANIVKKNIQSENINDGKKEVESSQYGKRTQEAENSSVKESDPVVQNENEDKIIQDVYSPDYYEPHIILDYRYLKTGGRGYARSDGGQVLILPRRNHMPSPHNNYDTLLEYLRLKHLKEISQPYQPNSRLNKNHREILIENRNNDRNEYMENPHRYNRKMSRHDAEERFKSDAELGSFLLKHEH</sequence>
<dbReference type="Pfam" id="PF00379">
    <property type="entry name" value="Chitin_bind_4"/>
    <property type="match status" value="1"/>
</dbReference>
<keyword evidence="2" id="KW-0193">Cuticle</keyword>
<feature type="compositionally biased region" description="Basic and acidic residues" evidence="3">
    <location>
        <begin position="170"/>
        <end position="186"/>
    </location>
</feature>
<evidence type="ECO:0000313" key="4">
    <source>
        <dbReference type="EMBL" id="CAG9560592.1"/>
    </source>
</evidence>
<dbReference type="InterPro" id="IPR000618">
    <property type="entry name" value="Insect_cuticle"/>
</dbReference>
<feature type="compositionally biased region" description="Basic and acidic residues" evidence="3">
    <location>
        <begin position="298"/>
        <end position="311"/>
    </location>
</feature>
<accession>A0A8J2QDS3</accession>
<dbReference type="OrthoDB" id="7460055at2759"/>
<feature type="region of interest" description="Disordered" evidence="3">
    <location>
        <begin position="94"/>
        <end position="315"/>
    </location>
</feature>
<evidence type="ECO:0000256" key="3">
    <source>
        <dbReference type="SAM" id="MobiDB-lite"/>
    </source>
</evidence>
<feature type="compositionally biased region" description="Basic residues" evidence="3">
    <location>
        <begin position="235"/>
        <end position="250"/>
    </location>
</feature>
<reference evidence="4" key="1">
    <citation type="submission" date="2021-09" db="EMBL/GenBank/DDBJ databases">
        <authorList>
            <person name="Martin H S."/>
        </authorList>
    </citation>
    <scope>NUCLEOTIDE SEQUENCE</scope>
</reference>
<proteinExistence type="predicted"/>
<keyword evidence="1" id="KW-0732">Signal</keyword>
<evidence type="ECO:0000313" key="5">
    <source>
        <dbReference type="Proteomes" id="UP000789524"/>
    </source>
</evidence>
<dbReference type="PROSITE" id="PS51155">
    <property type="entry name" value="CHIT_BIND_RR_2"/>
    <property type="match status" value="1"/>
</dbReference>
<dbReference type="GO" id="GO:0042302">
    <property type="term" value="F:structural constituent of cuticle"/>
    <property type="evidence" value="ECO:0007669"/>
    <property type="project" value="UniProtKB-UniRule"/>
</dbReference>
<evidence type="ECO:0000256" key="2">
    <source>
        <dbReference type="PROSITE-ProRule" id="PRU00497"/>
    </source>
</evidence>
<dbReference type="Proteomes" id="UP000789524">
    <property type="component" value="Unassembled WGS sequence"/>
</dbReference>
<evidence type="ECO:0000256" key="1">
    <source>
        <dbReference type="ARBA" id="ARBA00022729"/>
    </source>
</evidence>
<dbReference type="EMBL" id="CAKASE010000045">
    <property type="protein sequence ID" value="CAG9560592.1"/>
    <property type="molecule type" value="Genomic_DNA"/>
</dbReference>